<feature type="compositionally biased region" description="Basic and acidic residues" evidence="2">
    <location>
        <begin position="40"/>
        <end position="49"/>
    </location>
</feature>
<gene>
    <name evidence="4" type="primary">Atp2b2_0</name>
    <name evidence="4" type="ORF">SCOUMB_R13479</name>
</gene>
<dbReference type="AlphaFoldDB" id="A0A7L4HQQ3"/>
<keyword evidence="3" id="KW-1133">Transmembrane helix</keyword>
<evidence type="ECO:0000313" key="4">
    <source>
        <dbReference type="EMBL" id="NXX54993.1"/>
    </source>
</evidence>
<feature type="region of interest" description="Disordered" evidence="2">
    <location>
        <begin position="40"/>
        <end position="84"/>
    </location>
</feature>
<dbReference type="GO" id="GO:0051480">
    <property type="term" value="P:regulation of cytosolic calcium ion concentration"/>
    <property type="evidence" value="ECO:0007669"/>
    <property type="project" value="TreeGrafter"/>
</dbReference>
<dbReference type="Proteomes" id="UP000539032">
    <property type="component" value="Unassembled WGS sequence"/>
</dbReference>
<dbReference type="SUPFAM" id="SSF81665">
    <property type="entry name" value="Calcium ATPase, transmembrane domain M"/>
    <property type="match status" value="1"/>
</dbReference>
<accession>A0A7L4HQQ3</accession>
<proteinExistence type="predicted"/>
<keyword evidence="1" id="KW-0460">Magnesium</keyword>
<dbReference type="EMBL" id="VZTL01019754">
    <property type="protein sequence ID" value="NXX54993.1"/>
    <property type="molecule type" value="Genomic_DNA"/>
</dbReference>
<keyword evidence="3" id="KW-0812">Transmembrane</keyword>
<reference evidence="4 5" key="1">
    <citation type="submission" date="2020-02" db="EMBL/GenBank/DDBJ databases">
        <title>Bird 10,000 Genomes (B10K) Project - Family phase.</title>
        <authorList>
            <person name="Zhang G."/>
        </authorList>
    </citation>
    <scope>NUCLEOTIDE SEQUENCE [LARGE SCALE GENOMIC DNA]</scope>
    <source>
        <strain evidence="4">B10K-DU-002-70</strain>
        <tissue evidence="4">Muscle</tissue>
    </source>
</reference>
<dbReference type="InterPro" id="IPR023298">
    <property type="entry name" value="ATPase_P-typ_TM_dom_sf"/>
</dbReference>
<evidence type="ECO:0000313" key="5">
    <source>
        <dbReference type="Proteomes" id="UP000539032"/>
    </source>
</evidence>
<comment type="caution">
    <text evidence="4">The sequence shown here is derived from an EMBL/GenBank/DDBJ whole genome shotgun (WGS) entry which is preliminary data.</text>
</comment>
<organism evidence="4 5">
    <name type="scientific">Scopus umbretta</name>
    <name type="common">Hammerkop</name>
    <dbReference type="NCBI Taxonomy" id="33581"/>
    <lineage>
        <taxon>Eukaryota</taxon>
        <taxon>Metazoa</taxon>
        <taxon>Chordata</taxon>
        <taxon>Craniata</taxon>
        <taxon>Vertebrata</taxon>
        <taxon>Euteleostomi</taxon>
        <taxon>Archelosauria</taxon>
        <taxon>Archosauria</taxon>
        <taxon>Dinosauria</taxon>
        <taxon>Saurischia</taxon>
        <taxon>Theropoda</taxon>
        <taxon>Coelurosauria</taxon>
        <taxon>Aves</taxon>
        <taxon>Neognathae</taxon>
        <taxon>Neoaves</taxon>
        <taxon>Aequornithes</taxon>
        <taxon>Pelecaniformes</taxon>
        <taxon>Scopidae</taxon>
        <taxon>Scopus</taxon>
    </lineage>
</organism>
<evidence type="ECO:0000256" key="3">
    <source>
        <dbReference type="SAM" id="Phobius"/>
    </source>
</evidence>
<protein>
    <submittedName>
        <fullName evidence="4">AT2B2 ATPase</fullName>
    </submittedName>
</protein>
<dbReference type="GO" id="GO:0005388">
    <property type="term" value="F:P-type calcium transporter activity"/>
    <property type="evidence" value="ECO:0007669"/>
    <property type="project" value="TreeGrafter"/>
</dbReference>
<dbReference type="GO" id="GO:0098839">
    <property type="term" value="C:postsynaptic density membrane"/>
    <property type="evidence" value="ECO:0007669"/>
    <property type="project" value="TreeGrafter"/>
</dbReference>
<dbReference type="PANTHER" id="PTHR24093:SF377">
    <property type="entry name" value="PLASMA MEMBRANE CALCIUM-TRANSPORTING ATPASE 2"/>
    <property type="match status" value="1"/>
</dbReference>
<feature type="non-terminal residue" evidence="4">
    <location>
        <position position="1"/>
    </location>
</feature>
<keyword evidence="5" id="KW-1185">Reference proteome</keyword>
<dbReference type="Gene3D" id="1.20.1110.10">
    <property type="entry name" value="Calcium-transporting ATPase, transmembrane domain"/>
    <property type="match status" value="1"/>
</dbReference>
<keyword evidence="3" id="KW-0472">Membrane</keyword>
<evidence type="ECO:0000256" key="1">
    <source>
        <dbReference type="ARBA" id="ARBA00022842"/>
    </source>
</evidence>
<sequence>CIFTGTHVMEGSGRMLVTAVGVNSQTGIIFTLLGAGGEEEEKKDKKAKQQDGAAAMEMQPLKSAEGGEGDDKDKKKSNMHKKEKSVLQGKLTKLAVQIGKAGLVMSAITVIILVLYFAIDTFVVNKKQWLPECTPVYVQYFVKFFIIGVTVLVVAVPEGLPLAVTISLAYSVK</sequence>
<evidence type="ECO:0000256" key="2">
    <source>
        <dbReference type="SAM" id="MobiDB-lite"/>
    </source>
</evidence>
<feature type="non-terminal residue" evidence="4">
    <location>
        <position position="173"/>
    </location>
</feature>
<feature type="transmembrane region" description="Helical" evidence="3">
    <location>
        <begin position="103"/>
        <end position="124"/>
    </location>
</feature>
<feature type="transmembrane region" description="Helical" evidence="3">
    <location>
        <begin position="144"/>
        <end position="170"/>
    </location>
</feature>
<name>A0A7L4HQQ3_SCOUM</name>
<dbReference type="GO" id="GO:0030165">
    <property type="term" value="F:PDZ domain binding"/>
    <property type="evidence" value="ECO:0007669"/>
    <property type="project" value="TreeGrafter"/>
</dbReference>
<dbReference type="PANTHER" id="PTHR24093">
    <property type="entry name" value="CATION TRANSPORTING ATPASE"/>
    <property type="match status" value="1"/>
</dbReference>
<dbReference type="OrthoDB" id="9086629at2759"/>